<dbReference type="AlphaFoldDB" id="A0A2Z4FPE8"/>
<accession>A0A2Z4FPE8</accession>
<reference evidence="1 2" key="1">
    <citation type="submission" date="2018-06" db="EMBL/GenBank/DDBJ databases">
        <title>Lujinxingia sediminis gen. nov. sp. nov., a new facultative anaerobic member of the class Deltaproteobacteria, and proposal of Lujinxingaceae fam. nov.</title>
        <authorList>
            <person name="Guo L.-Y."/>
            <person name="Li C.-M."/>
            <person name="Wang S."/>
            <person name="Du Z.-J."/>
        </authorList>
    </citation>
    <scope>NUCLEOTIDE SEQUENCE [LARGE SCALE GENOMIC DNA]</scope>
    <source>
        <strain evidence="1 2">FA350</strain>
    </source>
</reference>
<name>A0A2Z4FPE8_9DELT</name>
<keyword evidence="2" id="KW-1185">Reference proteome</keyword>
<dbReference type="RefSeq" id="WP_111336052.1">
    <property type="nucleotide sequence ID" value="NZ_CP030032.1"/>
</dbReference>
<dbReference type="OrthoDB" id="5498622at2"/>
<gene>
    <name evidence="1" type="ORF">DN745_14920</name>
</gene>
<dbReference type="EMBL" id="CP030032">
    <property type="protein sequence ID" value="AWV90548.1"/>
    <property type="molecule type" value="Genomic_DNA"/>
</dbReference>
<dbReference type="Proteomes" id="UP000249799">
    <property type="component" value="Chromosome"/>
</dbReference>
<protein>
    <submittedName>
        <fullName evidence="1">Uncharacterized protein</fullName>
    </submittedName>
</protein>
<dbReference type="KEGG" id="bsed:DN745_14920"/>
<evidence type="ECO:0000313" key="2">
    <source>
        <dbReference type="Proteomes" id="UP000249799"/>
    </source>
</evidence>
<organism evidence="1 2">
    <name type="scientific">Bradymonas sediminis</name>
    <dbReference type="NCBI Taxonomy" id="1548548"/>
    <lineage>
        <taxon>Bacteria</taxon>
        <taxon>Deltaproteobacteria</taxon>
        <taxon>Bradymonadales</taxon>
        <taxon>Bradymonadaceae</taxon>
        <taxon>Bradymonas</taxon>
    </lineage>
</organism>
<proteinExistence type="predicted"/>
<sequence>MTKITRFAQFATGTLLASSLLWGCQVGRGDSEIEDQYIADAGFDALDDADAGWENDAGIGQGAGAGTMSGSWLLLHERSTCLLGQEQLTHATYIIDIDQEGSTLRETRRLCETNLSEVLGMRIRIPQKVIDNIDFIQQDQGLVSTLRVGGSYLSSTEVAQWGLALEDPTTDSIPESADDPRVIDTDEDGNPAVTFQVGDDCERYQAQRQLLRYSGRFTAPNQIDGSSAGVTDIVVYGGSNNFCTIAPPVEPNDPASRFRMVRIDGKGGAVNADSNNDDAISCEEAIALSPFVMQRRESDSSNCAK</sequence>
<evidence type="ECO:0000313" key="1">
    <source>
        <dbReference type="EMBL" id="AWV90548.1"/>
    </source>
</evidence>